<dbReference type="Proteomes" id="UP001184614">
    <property type="component" value="Unassembled WGS sequence"/>
</dbReference>
<organism evidence="1 2">
    <name type="scientific">Brucella pseudogrignonensis</name>
    <dbReference type="NCBI Taxonomy" id="419475"/>
    <lineage>
        <taxon>Bacteria</taxon>
        <taxon>Pseudomonadati</taxon>
        <taxon>Pseudomonadota</taxon>
        <taxon>Alphaproteobacteria</taxon>
        <taxon>Hyphomicrobiales</taxon>
        <taxon>Brucellaceae</taxon>
        <taxon>Brucella/Ochrobactrum group</taxon>
        <taxon>Brucella</taxon>
    </lineage>
</organism>
<proteinExistence type="predicted"/>
<evidence type="ECO:0000313" key="2">
    <source>
        <dbReference type="Proteomes" id="UP001184614"/>
    </source>
</evidence>
<evidence type="ECO:0000313" key="1">
    <source>
        <dbReference type="EMBL" id="MDR6430703.1"/>
    </source>
</evidence>
<accession>A0ABU1M3U1</accession>
<name>A0ABU1M3U1_9HYPH</name>
<comment type="caution">
    <text evidence="1">The sequence shown here is derived from an EMBL/GenBank/DDBJ whole genome shotgun (WGS) entry which is preliminary data.</text>
</comment>
<keyword evidence="2" id="KW-1185">Reference proteome</keyword>
<protein>
    <recommendedName>
        <fullName evidence="3">Phosphatidate cytidylyltransferase</fullName>
    </recommendedName>
</protein>
<gene>
    <name evidence="1" type="ORF">J2782_000408</name>
</gene>
<sequence length="38" mass="4058">MITSETKTTLTLLGAGLIAAMLVLSADMRWAEVFAALF</sequence>
<evidence type="ECO:0008006" key="3">
    <source>
        <dbReference type="Google" id="ProtNLM"/>
    </source>
</evidence>
<dbReference type="EMBL" id="JAVDQT010000001">
    <property type="protein sequence ID" value="MDR6430703.1"/>
    <property type="molecule type" value="Genomic_DNA"/>
</dbReference>
<reference evidence="1 2" key="1">
    <citation type="submission" date="2023-07" db="EMBL/GenBank/DDBJ databases">
        <title>Sorghum-associated microbial communities from plants grown in Nebraska, USA.</title>
        <authorList>
            <person name="Schachtman D."/>
        </authorList>
    </citation>
    <scope>NUCLEOTIDE SEQUENCE [LARGE SCALE GENOMIC DNA]</scope>
    <source>
        <strain evidence="1 2">DS1730</strain>
    </source>
</reference>